<dbReference type="GO" id="GO:0032993">
    <property type="term" value="C:protein-DNA complex"/>
    <property type="evidence" value="ECO:0007669"/>
    <property type="project" value="TreeGrafter"/>
</dbReference>
<dbReference type="SMART" id="SM01009">
    <property type="entry name" value="AlkA_N"/>
    <property type="match status" value="1"/>
</dbReference>
<dbReference type="InterPro" id="IPR037046">
    <property type="entry name" value="AlkA_N_sf"/>
</dbReference>
<organism evidence="11 12">
    <name type="scientific">Serinibacter salmoneus</name>
    <dbReference type="NCBI Taxonomy" id="556530"/>
    <lineage>
        <taxon>Bacteria</taxon>
        <taxon>Bacillati</taxon>
        <taxon>Actinomycetota</taxon>
        <taxon>Actinomycetes</taxon>
        <taxon>Micrococcales</taxon>
        <taxon>Beutenbergiaceae</taxon>
        <taxon>Serinibacter</taxon>
    </lineage>
</organism>
<evidence type="ECO:0000256" key="9">
    <source>
        <dbReference type="ARBA" id="ARBA00023204"/>
    </source>
</evidence>
<evidence type="ECO:0000256" key="3">
    <source>
        <dbReference type="ARBA" id="ARBA00012000"/>
    </source>
</evidence>
<dbReference type="GO" id="GO:0008270">
    <property type="term" value="F:zinc ion binding"/>
    <property type="evidence" value="ECO:0007669"/>
    <property type="project" value="InterPro"/>
</dbReference>
<evidence type="ECO:0000256" key="4">
    <source>
        <dbReference type="ARBA" id="ARBA00022603"/>
    </source>
</evidence>
<evidence type="ECO:0000256" key="7">
    <source>
        <dbReference type="ARBA" id="ARBA00023159"/>
    </source>
</evidence>
<dbReference type="GO" id="GO:0003700">
    <property type="term" value="F:DNA-binding transcription factor activity"/>
    <property type="evidence" value="ECO:0007669"/>
    <property type="project" value="InterPro"/>
</dbReference>
<dbReference type="RefSeq" id="WP_098467953.1">
    <property type="nucleotide sequence ID" value="NZ_PDJD01000001.1"/>
</dbReference>
<sequence>MHLPLDPVAAHRAVSGRDARWDGRLYLGVVTTGIYCRPSCPARTPRPENCQYFPAAAAAVAAGFRACKRCRPDALPGSRHWDARGDLVSRAVRLIADGAVDEAGVAGLARSLAVSERHLHRMLVAEVGATPQQLARTRRAHAARLLIEQTALPLTDVAFAAGFGSLRQFNDVMRQEFGMPPRSFRRAAAIRDGAATRTAPPEAEGRSGLGPATIALRLTFRGPLALEPLRRTLRAHALERVEHHSDTGEAMRTLAAPSGPAVARIHLGGVDDGAAHPALRASFTLTSLSDLMPAVGTVRRWLDLDADPALIGAHLGEDEVLAPLVAAHPGLRVPGAVDGAELAICAVLGQQVSLAVARTFQSRIAAAFGAPVPASFTEATTGMPDGEAVTFPTPSRLAEVGAQAIRDAANLTQARARAVHTLASVLAEGVRLDTGLRLAPGVDPEATRASLLALPGIGPWTADYIALRALRDPDAFMPSDLVLRKALAAAQGVSLKEMTPRRAEAASQPWRPWRSYALQHLWTATAYA</sequence>
<dbReference type="Pfam" id="PF02805">
    <property type="entry name" value="Ada_Zn_binding"/>
    <property type="match status" value="1"/>
</dbReference>
<keyword evidence="9" id="KW-0234">DNA repair</keyword>
<dbReference type="PANTHER" id="PTHR43003">
    <property type="entry name" value="DNA-3-METHYLADENINE GLYCOSYLASE"/>
    <property type="match status" value="1"/>
</dbReference>
<dbReference type="InterPro" id="IPR051912">
    <property type="entry name" value="Alkylbase_DNA_Glycosylase/TA"/>
</dbReference>
<dbReference type="PANTHER" id="PTHR43003:SF13">
    <property type="entry name" value="DNA-3-METHYLADENINE GLYCOSYLASE 2"/>
    <property type="match status" value="1"/>
</dbReference>
<dbReference type="InterPro" id="IPR018060">
    <property type="entry name" value="HTH_AraC"/>
</dbReference>
<dbReference type="InterPro" id="IPR003265">
    <property type="entry name" value="HhH-GPD_domain"/>
</dbReference>
<dbReference type="Gene3D" id="1.10.340.30">
    <property type="entry name" value="Hypothetical protein, domain 2"/>
    <property type="match status" value="1"/>
</dbReference>
<dbReference type="Gene3D" id="1.10.10.60">
    <property type="entry name" value="Homeodomain-like"/>
    <property type="match status" value="1"/>
</dbReference>
<evidence type="ECO:0000313" key="11">
    <source>
        <dbReference type="EMBL" id="PFG18708.1"/>
    </source>
</evidence>
<dbReference type="EMBL" id="PDJD01000001">
    <property type="protein sequence ID" value="PFG18708.1"/>
    <property type="molecule type" value="Genomic_DNA"/>
</dbReference>
<dbReference type="Proteomes" id="UP000224915">
    <property type="component" value="Unassembled WGS sequence"/>
</dbReference>
<dbReference type="InterPro" id="IPR010316">
    <property type="entry name" value="AlkA_N"/>
</dbReference>
<comment type="catalytic activity">
    <reaction evidence="1">
        <text>Hydrolysis of alkylated DNA, releasing 3-methyladenine, 3-methylguanine, 7-methylguanine and 7-methyladenine.</text>
        <dbReference type="EC" id="3.2.2.21"/>
    </reaction>
</comment>
<evidence type="ECO:0000259" key="10">
    <source>
        <dbReference type="PROSITE" id="PS01124"/>
    </source>
</evidence>
<gene>
    <name evidence="11" type="ORF">ATL40_0251</name>
</gene>
<dbReference type="Pfam" id="PF12833">
    <property type="entry name" value="HTH_18"/>
    <property type="match status" value="1"/>
</dbReference>
<dbReference type="OrthoDB" id="9811249at2"/>
<evidence type="ECO:0000256" key="8">
    <source>
        <dbReference type="ARBA" id="ARBA00023163"/>
    </source>
</evidence>
<keyword evidence="4" id="KW-0489">Methyltransferase</keyword>
<evidence type="ECO:0000256" key="5">
    <source>
        <dbReference type="ARBA" id="ARBA00022763"/>
    </source>
</evidence>
<feature type="domain" description="HTH araC/xylS-type" evidence="10">
    <location>
        <begin position="89"/>
        <end position="187"/>
    </location>
</feature>
<keyword evidence="7" id="KW-0010">Activator</keyword>
<dbReference type="InterPro" id="IPR023170">
    <property type="entry name" value="HhH_base_excis_C"/>
</dbReference>
<dbReference type="PROSITE" id="PS01124">
    <property type="entry name" value="HTH_ARAC_FAMILY_2"/>
    <property type="match status" value="1"/>
</dbReference>
<evidence type="ECO:0000256" key="1">
    <source>
        <dbReference type="ARBA" id="ARBA00000086"/>
    </source>
</evidence>
<dbReference type="GO" id="GO:0043916">
    <property type="term" value="F:DNA-7-methylguanine glycosylase activity"/>
    <property type="evidence" value="ECO:0007669"/>
    <property type="project" value="TreeGrafter"/>
</dbReference>
<proteinExistence type="predicted"/>
<keyword evidence="8" id="KW-0804">Transcription</keyword>
<keyword evidence="12" id="KW-1185">Reference proteome</keyword>
<accession>A0A2A9CW99</accession>
<dbReference type="GO" id="GO:0006285">
    <property type="term" value="P:base-excision repair, AP site formation"/>
    <property type="evidence" value="ECO:0007669"/>
    <property type="project" value="TreeGrafter"/>
</dbReference>
<evidence type="ECO:0000256" key="2">
    <source>
        <dbReference type="ARBA" id="ARBA00001947"/>
    </source>
</evidence>
<comment type="caution">
    <text evidence="11">The sequence shown here is derived from an EMBL/GenBank/DDBJ whole genome shotgun (WGS) entry which is preliminary data.</text>
</comment>
<dbReference type="Gene3D" id="3.30.310.20">
    <property type="entry name" value="DNA-3-methyladenine glycosylase AlkA, N-terminal domain"/>
    <property type="match status" value="1"/>
</dbReference>
<dbReference type="Gene3D" id="1.10.1670.10">
    <property type="entry name" value="Helix-hairpin-Helix base-excision DNA repair enzymes (C-terminal)"/>
    <property type="match status" value="1"/>
</dbReference>
<dbReference type="GO" id="GO:0005737">
    <property type="term" value="C:cytoplasm"/>
    <property type="evidence" value="ECO:0007669"/>
    <property type="project" value="TreeGrafter"/>
</dbReference>
<dbReference type="GO" id="GO:0043565">
    <property type="term" value="F:sequence-specific DNA binding"/>
    <property type="evidence" value="ECO:0007669"/>
    <property type="project" value="InterPro"/>
</dbReference>
<dbReference type="EC" id="3.2.2.21" evidence="3"/>
<dbReference type="InterPro" id="IPR011257">
    <property type="entry name" value="DNA_glycosylase"/>
</dbReference>
<dbReference type="Pfam" id="PF00730">
    <property type="entry name" value="HhH-GPD"/>
    <property type="match status" value="1"/>
</dbReference>
<dbReference type="InterPro" id="IPR004026">
    <property type="entry name" value="Ada_DNA_repair_Zn-bd"/>
</dbReference>
<dbReference type="GO" id="GO:0006307">
    <property type="term" value="P:DNA alkylation repair"/>
    <property type="evidence" value="ECO:0007669"/>
    <property type="project" value="TreeGrafter"/>
</dbReference>
<protein>
    <recommendedName>
        <fullName evidence="3">DNA-3-methyladenine glycosylase II</fullName>
        <ecNumber evidence="3">3.2.2.21</ecNumber>
    </recommendedName>
</protein>
<dbReference type="SUPFAM" id="SSF48150">
    <property type="entry name" value="DNA-glycosylase"/>
    <property type="match status" value="1"/>
</dbReference>
<dbReference type="InterPro" id="IPR035451">
    <property type="entry name" value="Ada-like_dom_sf"/>
</dbReference>
<dbReference type="SUPFAM" id="SSF46689">
    <property type="entry name" value="Homeodomain-like"/>
    <property type="match status" value="1"/>
</dbReference>
<dbReference type="SMART" id="SM00342">
    <property type="entry name" value="HTH_ARAC"/>
    <property type="match status" value="1"/>
</dbReference>
<dbReference type="AlphaFoldDB" id="A0A2A9CW99"/>
<dbReference type="Pfam" id="PF06029">
    <property type="entry name" value="AlkA_N"/>
    <property type="match status" value="1"/>
</dbReference>
<dbReference type="GO" id="GO:0032259">
    <property type="term" value="P:methylation"/>
    <property type="evidence" value="ECO:0007669"/>
    <property type="project" value="UniProtKB-KW"/>
</dbReference>
<dbReference type="Gene3D" id="3.40.10.10">
    <property type="entry name" value="DNA Methylphosphotriester Repair Domain"/>
    <property type="match status" value="1"/>
</dbReference>
<keyword evidence="4" id="KW-0808">Transferase</keyword>
<dbReference type="GO" id="GO:0008168">
    <property type="term" value="F:methyltransferase activity"/>
    <property type="evidence" value="ECO:0007669"/>
    <property type="project" value="UniProtKB-KW"/>
</dbReference>
<evidence type="ECO:0000256" key="6">
    <source>
        <dbReference type="ARBA" id="ARBA00023015"/>
    </source>
</evidence>
<keyword evidence="5" id="KW-0227">DNA damage</keyword>
<dbReference type="GO" id="GO:0032131">
    <property type="term" value="F:alkylated DNA binding"/>
    <property type="evidence" value="ECO:0007669"/>
    <property type="project" value="TreeGrafter"/>
</dbReference>
<keyword evidence="6" id="KW-0805">Transcription regulation</keyword>
<dbReference type="SMART" id="SM00478">
    <property type="entry name" value="ENDO3c"/>
    <property type="match status" value="1"/>
</dbReference>
<comment type="cofactor">
    <cofactor evidence="2">
        <name>Zn(2+)</name>
        <dbReference type="ChEBI" id="CHEBI:29105"/>
    </cofactor>
</comment>
<dbReference type="CDD" id="cd00056">
    <property type="entry name" value="ENDO3c"/>
    <property type="match status" value="1"/>
</dbReference>
<dbReference type="SUPFAM" id="SSF57884">
    <property type="entry name" value="Ada DNA repair protein, N-terminal domain (N-Ada 10)"/>
    <property type="match status" value="1"/>
</dbReference>
<name>A0A2A9CW99_9MICO</name>
<evidence type="ECO:0000313" key="12">
    <source>
        <dbReference type="Proteomes" id="UP000224915"/>
    </source>
</evidence>
<dbReference type="InterPro" id="IPR009057">
    <property type="entry name" value="Homeodomain-like_sf"/>
</dbReference>
<dbReference type="SUPFAM" id="SSF55945">
    <property type="entry name" value="TATA-box binding protein-like"/>
    <property type="match status" value="1"/>
</dbReference>
<reference evidence="11 12" key="1">
    <citation type="submission" date="2017-10" db="EMBL/GenBank/DDBJ databases">
        <title>Sequencing the genomes of 1000 actinobacteria strains.</title>
        <authorList>
            <person name="Klenk H.-P."/>
        </authorList>
    </citation>
    <scope>NUCLEOTIDE SEQUENCE [LARGE SCALE GENOMIC DNA]</scope>
    <source>
        <strain evidence="11 12">DSM 21801</strain>
    </source>
</reference>
<dbReference type="GO" id="GO:0008725">
    <property type="term" value="F:DNA-3-methyladenine glycosylase activity"/>
    <property type="evidence" value="ECO:0007669"/>
    <property type="project" value="TreeGrafter"/>
</dbReference>